<dbReference type="GO" id="GO:0005737">
    <property type="term" value="C:cytoplasm"/>
    <property type="evidence" value="ECO:0007669"/>
    <property type="project" value="UniProtKB-SubCell"/>
</dbReference>
<proteinExistence type="inferred from homology"/>
<feature type="region of interest" description="Disordered" evidence="11">
    <location>
        <begin position="495"/>
        <end position="523"/>
    </location>
</feature>
<feature type="region of interest" description="Disordered" evidence="11">
    <location>
        <begin position="255"/>
        <end position="294"/>
    </location>
</feature>
<dbReference type="PANTHER" id="PTHR16036">
    <property type="entry name" value="ANKYRIN REPEAT AND ZINC FINGER DOMAIN-CONTAINING PROTEIN 1"/>
    <property type="match status" value="1"/>
</dbReference>
<dbReference type="GO" id="GO:0004519">
    <property type="term" value="F:endonuclease activity"/>
    <property type="evidence" value="ECO:0007669"/>
    <property type="project" value="UniProtKB-KW"/>
</dbReference>
<dbReference type="InterPro" id="IPR041175">
    <property type="entry name" value="VLRF1/Vms1"/>
</dbReference>
<keyword evidence="4 10" id="KW-0540">Nuclease</keyword>
<organism evidence="13 14">
    <name type="scientific">Malassezia restricta (strain ATCC 96810 / NBRC 103918 / CBS 7877)</name>
    <name type="common">Seborrheic dermatitis infection agent</name>
    <dbReference type="NCBI Taxonomy" id="425264"/>
    <lineage>
        <taxon>Eukaryota</taxon>
        <taxon>Fungi</taxon>
        <taxon>Dikarya</taxon>
        <taxon>Basidiomycota</taxon>
        <taxon>Ustilaginomycotina</taxon>
        <taxon>Malasseziomycetes</taxon>
        <taxon>Malasseziales</taxon>
        <taxon>Malasseziaceae</taxon>
        <taxon>Malassezia</taxon>
    </lineage>
</organism>
<feature type="region of interest" description="Disordered" evidence="11">
    <location>
        <begin position="37"/>
        <end position="59"/>
    </location>
</feature>
<evidence type="ECO:0000256" key="3">
    <source>
        <dbReference type="ARBA" id="ARBA00022490"/>
    </source>
</evidence>
<comment type="subcellular location">
    <subcellularLocation>
        <location evidence="1">Cytoplasm</location>
    </subcellularLocation>
</comment>
<dbReference type="AlphaFoldDB" id="A0A3G2S1B2"/>
<feature type="domain" description="VLRF1" evidence="12">
    <location>
        <begin position="300"/>
        <end position="470"/>
    </location>
</feature>
<dbReference type="InterPro" id="IPR047139">
    <property type="entry name" value="ANKZ1/VMS1"/>
</dbReference>
<evidence type="ECO:0000256" key="6">
    <source>
        <dbReference type="ARBA" id="ARBA00022759"/>
    </source>
</evidence>
<name>A0A3G2S1B2_MALR7</name>
<comment type="similarity">
    <text evidence="2 10">Belongs to the ANKZF1/VMS1 family.</text>
</comment>
<dbReference type="GO" id="GO:0036503">
    <property type="term" value="P:ERAD pathway"/>
    <property type="evidence" value="ECO:0007669"/>
    <property type="project" value="TreeGrafter"/>
</dbReference>
<dbReference type="OrthoDB" id="57957at2759"/>
<evidence type="ECO:0000256" key="10">
    <source>
        <dbReference type="PROSITE-ProRule" id="PRU01389"/>
    </source>
</evidence>
<dbReference type="VEuPathDB" id="FungiDB:DNF11_0891"/>
<keyword evidence="5" id="KW-0677">Repeat</keyword>
<feature type="compositionally biased region" description="Acidic residues" evidence="11">
    <location>
        <begin position="262"/>
        <end position="279"/>
    </location>
</feature>
<comment type="domain">
    <text evidence="10">The VLRF1 domain mediates binding to the 60S ribosomal subunit.</text>
</comment>
<dbReference type="PANTHER" id="PTHR16036:SF2">
    <property type="entry name" value="TRNA ENDONUCLEASE ANKZF1"/>
    <property type="match status" value="1"/>
</dbReference>
<evidence type="ECO:0000256" key="7">
    <source>
        <dbReference type="ARBA" id="ARBA00022801"/>
    </source>
</evidence>
<evidence type="ECO:0000256" key="4">
    <source>
        <dbReference type="ARBA" id="ARBA00022722"/>
    </source>
</evidence>
<sequence length="765" mass="85442">MSAKEPGTRPAWLSTPLYAFDIPRELVSSLVLRQNEEEVASTETKPSPPASAPPVETVSSAPRIGAPACSMCPGCGSFDNVQQQRSHFRSLWHRYNLVVKQHHVQMPSAAASVPLVSREELDQMCATLEDDDESPDELTALLRRLDLSSHDTSQEAENHARTVRIMSDALRSPIWWYETSKAAEVHLEQTQLGIYRDVLHAAAPPDAKPSTYLASLSTPRLTMRPGTYGWSGKRVHGTQHVGRAMQMHVLDGEGLFPHEAGDESLDSDSDWDMSMDESESSVAPSSDEEDSSRAMAPLPPLRLWTFIMMGGGHFAIATVALNLHVMPQSERAKARGTKPQRSVLVVAHKTFHRYTTRRKQGGAQSAQDATGRHAKSAGANLRRYGEAQLTKDIHTLLGHRRWRDLIERSEHVWIRTSMRSAHGVLWQWPGHDASPLDAKQAQGALSHIPIATQRPTIGEIMRCFFELVRVKVAHLTPEDLAAQDDAHRHAMARALRVSDAQQHQQQRPPTRPARPARRDAKESHIRERWERLVTMVRRGKLDALVNFIQRHNDMLQEALTADTSLPAYASAQAIDAPLPLWWRESQARGSMVPTNLLQLAAASDQADIVHFLLVEERADPTLPVAAALPHHRTAYDLCPSKSTRAVFRRLMAEQPTWCRWDEMGQGGARVPSALTAEMEEAQSSKTRHRRAAMRDKMRERDARAEVKPADTPPAPAPVSTLGHLWQRLGGSAPAEDASLSDDMRRRIEREKRARAAEARMQRNKS</sequence>
<keyword evidence="3 10" id="KW-0963">Cytoplasm</keyword>
<evidence type="ECO:0000256" key="2">
    <source>
        <dbReference type="ARBA" id="ARBA00009262"/>
    </source>
</evidence>
<dbReference type="PROSITE" id="PS52044">
    <property type="entry name" value="VLRF1"/>
    <property type="match status" value="1"/>
</dbReference>
<evidence type="ECO:0000313" key="13">
    <source>
        <dbReference type="EMBL" id="AYO41841.1"/>
    </source>
</evidence>
<evidence type="ECO:0000256" key="5">
    <source>
        <dbReference type="ARBA" id="ARBA00022737"/>
    </source>
</evidence>
<keyword evidence="9" id="KW-0175">Coiled coil</keyword>
<evidence type="ECO:0000313" key="14">
    <source>
        <dbReference type="Proteomes" id="UP000269793"/>
    </source>
</evidence>
<evidence type="ECO:0000256" key="11">
    <source>
        <dbReference type="SAM" id="MobiDB-lite"/>
    </source>
</evidence>
<keyword evidence="6 10" id="KW-0255">Endonuclease</keyword>
<evidence type="ECO:0000259" key="12">
    <source>
        <dbReference type="PROSITE" id="PS52044"/>
    </source>
</evidence>
<evidence type="ECO:0000256" key="8">
    <source>
        <dbReference type="ARBA" id="ARBA00023043"/>
    </source>
</evidence>
<feature type="compositionally biased region" description="Basic and acidic residues" evidence="11">
    <location>
        <begin position="692"/>
        <end position="708"/>
    </location>
</feature>
<dbReference type="GO" id="GO:0016787">
    <property type="term" value="F:hydrolase activity"/>
    <property type="evidence" value="ECO:0007669"/>
    <property type="project" value="UniProtKB-KW"/>
</dbReference>
<evidence type="ECO:0000256" key="9">
    <source>
        <dbReference type="ARBA" id="ARBA00023054"/>
    </source>
</evidence>
<dbReference type="EMBL" id="CP033149">
    <property type="protein sequence ID" value="AYO41841.1"/>
    <property type="molecule type" value="Genomic_DNA"/>
</dbReference>
<feature type="region of interest" description="Disordered" evidence="11">
    <location>
        <begin position="355"/>
        <end position="381"/>
    </location>
</feature>
<evidence type="ECO:0000256" key="1">
    <source>
        <dbReference type="ARBA" id="ARBA00004496"/>
    </source>
</evidence>
<dbReference type="STRING" id="425264.A0A3G2S1B2"/>
<accession>A0A3G2S1B2</accession>
<keyword evidence="14" id="KW-1185">Reference proteome</keyword>
<dbReference type="Pfam" id="PF18826">
    <property type="entry name" value="bVLRF1"/>
    <property type="match status" value="1"/>
</dbReference>
<keyword evidence="7 10" id="KW-0378">Hydrolase</keyword>
<protein>
    <submittedName>
        <fullName evidence="13">Protein VMS1</fullName>
    </submittedName>
</protein>
<keyword evidence="8" id="KW-0040">ANK repeat</keyword>
<feature type="region of interest" description="Disordered" evidence="11">
    <location>
        <begin position="679"/>
        <end position="746"/>
    </location>
</feature>
<gene>
    <name evidence="13" type="primary">VMS1</name>
    <name evidence="13" type="ORF">DNF11_0891</name>
</gene>
<feature type="active site" evidence="10">
    <location>
        <position position="364"/>
    </location>
</feature>
<reference evidence="13 14" key="1">
    <citation type="submission" date="2018-10" db="EMBL/GenBank/DDBJ databases">
        <title>Complete genome sequence of Malassezia restricta CBS 7877.</title>
        <authorList>
            <person name="Morand S.C."/>
            <person name="Bertignac M."/>
            <person name="Iltis A."/>
            <person name="Kolder I."/>
            <person name="Pirovano W."/>
            <person name="Jourdain R."/>
            <person name="Clavaud C."/>
        </authorList>
    </citation>
    <scope>NUCLEOTIDE SEQUENCE [LARGE SCALE GENOMIC DNA]</scope>
    <source>
        <strain evidence="13 14">CBS 7877</strain>
    </source>
</reference>
<dbReference type="Proteomes" id="UP000269793">
    <property type="component" value="Chromosome II"/>
</dbReference>